<dbReference type="Gene3D" id="1.10.472.80">
    <property type="entry name" value="Ypt/Rab-GAP domain of gyp1p, domain 3"/>
    <property type="match status" value="1"/>
</dbReference>
<sequence>MLHQVWFHYSGAEAKMQANPGVYKQLLRLAEDKSESNEFAEIIERGKDSMTCEERQYLCSAGVRNSIKYLSTNTANISFHSLFIDLHRTFPENIRFKSTHSNADGSTTLDPDNVPAIKSLRRVLQTFSLHAPHIGYCQSLNYIAGMLLLFMDEEEAFWMLVTTILEFLPEGMYDVTMEGANVDQSVLMMFIMEKVPAVWNKLSGGKGFWEVEDGDGAMPTVTLVTSHWFLTLFINILPVESVLRVWDCLFYEGHKILFRVALTIFKMNEAKILAVNDPLEVFQVVQTAFKRQGKKSEVTRKEIDHWREFFRQRRKQRRASGSPSGGGTMKRPKGKQKSKSSLVDRAKTVKL</sequence>
<dbReference type="PANTHER" id="PTHR47219">
    <property type="entry name" value="RAB GTPASE-ACTIVATING PROTEIN 1-LIKE"/>
    <property type="match status" value="1"/>
</dbReference>
<reference evidence="3 4" key="1">
    <citation type="journal article" date="2018" name="New Phytol.">
        <title>Phylogenomics of Endogonaceae and evolution of mycorrhizas within Mucoromycota.</title>
        <authorList>
            <person name="Chang Y."/>
            <person name="Desiro A."/>
            <person name="Na H."/>
            <person name="Sandor L."/>
            <person name="Lipzen A."/>
            <person name="Clum A."/>
            <person name="Barry K."/>
            <person name="Grigoriev I.V."/>
            <person name="Martin F.M."/>
            <person name="Stajich J.E."/>
            <person name="Smith M.E."/>
            <person name="Bonito G."/>
            <person name="Spatafora J.W."/>
        </authorList>
    </citation>
    <scope>NUCLEOTIDE SEQUENCE [LARGE SCALE GENOMIC DNA]</scope>
    <source>
        <strain evidence="3 4">GMNB39</strain>
    </source>
</reference>
<dbReference type="SMART" id="SM00164">
    <property type="entry name" value="TBC"/>
    <property type="match status" value="1"/>
</dbReference>
<feature type="region of interest" description="Disordered" evidence="1">
    <location>
        <begin position="310"/>
        <end position="351"/>
    </location>
</feature>
<dbReference type="Gene3D" id="1.10.8.270">
    <property type="entry name" value="putative rabgap domain of human tbc1 domain family member 14 like domains"/>
    <property type="match status" value="1"/>
</dbReference>
<dbReference type="Pfam" id="PF00566">
    <property type="entry name" value="RabGAP-TBC"/>
    <property type="match status" value="1"/>
</dbReference>
<comment type="caution">
    <text evidence="3">The sequence shown here is derived from an EMBL/GenBank/DDBJ whole genome shotgun (WGS) entry which is preliminary data.</text>
</comment>
<accession>A0A433D5E1</accession>
<protein>
    <submittedName>
        <fullName evidence="3">Putative GTPase-activating protein gyp3</fullName>
    </submittedName>
</protein>
<feature type="compositionally biased region" description="Basic and acidic residues" evidence="1">
    <location>
        <begin position="342"/>
        <end position="351"/>
    </location>
</feature>
<dbReference type="InterPro" id="IPR000195">
    <property type="entry name" value="Rab-GAP-TBC_dom"/>
</dbReference>
<evidence type="ECO:0000256" key="1">
    <source>
        <dbReference type="SAM" id="MobiDB-lite"/>
    </source>
</evidence>
<dbReference type="PANTHER" id="PTHR47219:SF20">
    <property type="entry name" value="TBC1 DOMAIN FAMILY MEMBER 2B"/>
    <property type="match status" value="1"/>
</dbReference>
<gene>
    <name evidence="3" type="ORF">BC936DRAFT_147415</name>
</gene>
<dbReference type="EMBL" id="RBNI01006399">
    <property type="protein sequence ID" value="RUP46049.1"/>
    <property type="molecule type" value="Genomic_DNA"/>
</dbReference>
<feature type="domain" description="Rab-GAP TBC" evidence="2">
    <location>
        <begin position="1"/>
        <end position="253"/>
    </location>
</feature>
<dbReference type="GO" id="GO:0031267">
    <property type="term" value="F:small GTPase binding"/>
    <property type="evidence" value="ECO:0007669"/>
    <property type="project" value="TreeGrafter"/>
</dbReference>
<evidence type="ECO:0000259" key="2">
    <source>
        <dbReference type="PROSITE" id="PS50086"/>
    </source>
</evidence>
<proteinExistence type="predicted"/>
<dbReference type="OrthoDB" id="294251at2759"/>
<dbReference type="Proteomes" id="UP000268093">
    <property type="component" value="Unassembled WGS sequence"/>
</dbReference>
<dbReference type="InterPro" id="IPR050302">
    <property type="entry name" value="Rab_GAP_TBC_domain"/>
</dbReference>
<dbReference type="GO" id="GO:0005096">
    <property type="term" value="F:GTPase activator activity"/>
    <property type="evidence" value="ECO:0007669"/>
    <property type="project" value="TreeGrafter"/>
</dbReference>
<organism evidence="3 4">
    <name type="scientific">Jimgerdemannia flammicorona</name>
    <dbReference type="NCBI Taxonomy" id="994334"/>
    <lineage>
        <taxon>Eukaryota</taxon>
        <taxon>Fungi</taxon>
        <taxon>Fungi incertae sedis</taxon>
        <taxon>Mucoromycota</taxon>
        <taxon>Mucoromycotina</taxon>
        <taxon>Endogonomycetes</taxon>
        <taxon>Endogonales</taxon>
        <taxon>Endogonaceae</taxon>
        <taxon>Jimgerdemannia</taxon>
    </lineage>
</organism>
<keyword evidence="4" id="KW-1185">Reference proteome</keyword>
<name>A0A433D5E1_9FUNG</name>
<dbReference type="PROSITE" id="PS50086">
    <property type="entry name" value="TBC_RABGAP"/>
    <property type="match status" value="1"/>
</dbReference>
<evidence type="ECO:0000313" key="3">
    <source>
        <dbReference type="EMBL" id="RUP46049.1"/>
    </source>
</evidence>
<dbReference type="AlphaFoldDB" id="A0A433D5E1"/>
<dbReference type="SUPFAM" id="SSF47923">
    <property type="entry name" value="Ypt/Rab-GAP domain of gyp1p"/>
    <property type="match status" value="2"/>
</dbReference>
<evidence type="ECO:0000313" key="4">
    <source>
        <dbReference type="Proteomes" id="UP000268093"/>
    </source>
</evidence>
<dbReference type="InterPro" id="IPR035969">
    <property type="entry name" value="Rab-GAP_TBC_sf"/>
</dbReference>